<protein>
    <submittedName>
        <fullName evidence="3">Carbohydrate sulfotransferase 1-like</fullName>
    </submittedName>
</protein>
<dbReference type="PANTHER" id="PTHR10704">
    <property type="entry name" value="CARBOHYDRATE SULFOTRANSFERASE"/>
    <property type="match status" value="1"/>
</dbReference>
<keyword evidence="2" id="KW-1185">Reference proteome</keyword>
<proteinExistence type="predicted"/>
<sequence length="359" mass="42452">MKRILFCLFVSCFLTLVYLHFKTIDLVQTRKVQGTAKIRNSKEGRSPKTVHALIVTYARSGSSFTGLLLKNHPNSFYHFEPLYPYRYELKTMRGIPDQRFLYDLFKCNFSGRGSYLRSVKNHLKQKSYHYNKQYLKTCARRRNIKPCFNPFVMSRFCRNQTLHIIKTIRLSLQNGVKLYENYPDLNLKIIHLVRDPRAVINSRQRGITKRWCKKNTKCSSVSSYCREVRYDLNYSCSLKTSGDRGIYFLLRYEDLIENPLNITKSLFKFLGFKSLSKSVVKFLKQNVLPFSISGRIQHTNSSYYASHWKQQLSFSDIMSIQESCSDVLTKLDYRMYKKQSEIVFRGLDEYKHLRKANFC</sequence>
<accession>A0ABM1TH96</accession>
<organism evidence="2 3">
    <name type="scientific">Limulus polyphemus</name>
    <name type="common">Atlantic horseshoe crab</name>
    <dbReference type="NCBI Taxonomy" id="6850"/>
    <lineage>
        <taxon>Eukaryota</taxon>
        <taxon>Metazoa</taxon>
        <taxon>Ecdysozoa</taxon>
        <taxon>Arthropoda</taxon>
        <taxon>Chelicerata</taxon>
        <taxon>Merostomata</taxon>
        <taxon>Xiphosura</taxon>
        <taxon>Limulidae</taxon>
        <taxon>Limulus</taxon>
    </lineage>
</organism>
<evidence type="ECO:0000313" key="2">
    <source>
        <dbReference type="Proteomes" id="UP000694941"/>
    </source>
</evidence>
<gene>
    <name evidence="3" type="primary">LOC111088716</name>
</gene>
<dbReference type="PANTHER" id="PTHR10704:SF44">
    <property type="entry name" value="LD35051P-RELATED"/>
    <property type="match status" value="1"/>
</dbReference>
<dbReference type="Gene3D" id="3.40.50.300">
    <property type="entry name" value="P-loop containing nucleotide triphosphate hydrolases"/>
    <property type="match status" value="1"/>
</dbReference>
<dbReference type="SUPFAM" id="SSF52540">
    <property type="entry name" value="P-loop containing nucleoside triphosphate hydrolases"/>
    <property type="match status" value="1"/>
</dbReference>
<dbReference type="InterPro" id="IPR027417">
    <property type="entry name" value="P-loop_NTPase"/>
</dbReference>
<dbReference type="GeneID" id="111088716"/>
<feature type="domain" description="Sulfotransferase" evidence="1">
    <location>
        <begin position="51"/>
        <end position="329"/>
    </location>
</feature>
<dbReference type="Pfam" id="PF00685">
    <property type="entry name" value="Sulfotransfer_1"/>
    <property type="match status" value="1"/>
</dbReference>
<dbReference type="Proteomes" id="UP000694941">
    <property type="component" value="Unplaced"/>
</dbReference>
<evidence type="ECO:0000259" key="1">
    <source>
        <dbReference type="Pfam" id="PF00685"/>
    </source>
</evidence>
<name>A0ABM1TH96_LIMPO</name>
<reference evidence="3" key="1">
    <citation type="submission" date="2025-08" db="UniProtKB">
        <authorList>
            <consortium name="RefSeq"/>
        </authorList>
    </citation>
    <scope>IDENTIFICATION</scope>
    <source>
        <tissue evidence="3">Muscle</tissue>
    </source>
</reference>
<dbReference type="RefSeq" id="XP_022255252.1">
    <property type="nucleotide sequence ID" value="XM_022399544.1"/>
</dbReference>
<dbReference type="InterPro" id="IPR051135">
    <property type="entry name" value="Gal/GlcNAc/GalNAc_ST"/>
</dbReference>
<dbReference type="InterPro" id="IPR000863">
    <property type="entry name" value="Sulfotransferase_dom"/>
</dbReference>
<evidence type="ECO:0000313" key="3">
    <source>
        <dbReference type="RefSeq" id="XP_022255252.1"/>
    </source>
</evidence>